<dbReference type="GO" id="GO:0022857">
    <property type="term" value="F:transmembrane transporter activity"/>
    <property type="evidence" value="ECO:0007669"/>
    <property type="project" value="TreeGrafter"/>
</dbReference>
<keyword evidence="4 6" id="KW-1133">Transmembrane helix</keyword>
<evidence type="ECO:0000256" key="3">
    <source>
        <dbReference type="ARBA" id="ARBA00022692"/>
    </source>
</evidence>
<evidence type="ECO:0000313" key="7">
    <source>
        <dbReference type="EMBL" id="MBT1157139.1"/>
    </source>
</evidence>
<evidence type="ECO:0000313" key="8">
    <source>
        <dbReference type="Proteomes" id="UP001138921"/>
    </source>
</evidence>
<feature type="transmembrane region" description="Helical" evidence="6">
    <location>
        <begin position="44"/>
        <end position="66"/>
    </location>
</feature>
<dbReference type="EMBL" id="JAFLWW010000004">
    <property type="protein sequence ID" value="MBT1157139.1"/>
    <property type="molecule type" value="Genomic_DNA"/>
</dbReference>
<evidence type="ECO:0008006" key="9">
    <source>
        <dbReference type="Google" id="ProtNLM"/>
    </source>
</evidence>
<feature type="transmembrane region" description="Helical" evidence="6">
    <location>
        <begin position="145"/>
        <end position="165"/>
    </location>
</feature>
<dbReference type="Proteomes" id="UP001138921">
    <property type="component" value="Unassembled WGS sequence"/>
</dbReference>
<feature type="transmembrane region" description="Helical" evidence="6">
    <location>
        <begin position="73"/>
        <end position="94"/>
    </location>
</feature>
<dbReference type="PANTHER" id="PTHR23501">
    <property type="entry name" value="MAJOR FACILITATOR SUPERFAMILY"/>
    <property type="match status" value="1"/>
</dbReference>
<evidence type="ECO:0000256" key="5">
    <source>
        <dbReference type="ARBA" id="ARBA00023136"/>
    </source>
</evidence>
<feature type="transmembrane region" description="Helical" evidence="6">
    <location>
        <begin position="100"/>
        <end position="124"/>
    </location>
</feature>
<keyword evidence="8" id="KW-1185">Reference proteome</keyword>
<evidence type="ECO:0000256" key="2">
    <source>
        <dbReference type="ARBA" id="ARBA00022448"/>
    </source>
</evidence>
<keyword evidence="2" id="KW-0813">Transport</keyword>
<evidence type="ECO:0000256" key="6">
    <source>
        <dbReference type="SAM" id="Phobius"/>
    </source>
</evidence>
<proteinExistence type="predicted"/>
<name>A0A9X1ACB0_9HYPH</name>
<accession>A0A9X1ACB0</accession>
<dbReference type="SUPFAM" id="SSF103473">
    <property type="entry name" value="MFS general substrate transporter"/>
    <property type="match status" value="1"/>
</dbReference>
<comment type="caution">
    <text evidence="7">The sequence shown here is derived from an EMBL/GenBank/DDBJ whole genome shotgun (WGS) entry which is preliminary data.</text>
</comment>
<feature type="transmembrane region" description="Helical" evidence="6">
    <location>
        <begin position="195"/>
        <end position="216"/>
    </location>
</feature>
<organism evidence="7 8">
    <name type="scientific">Aminobacter anthyllidis</name>
    <dbReference type="NCBI Taxonomy" id="1035067"/>
    <lineage>
        <taxon>Bacteria</taxon>
        <taxon>Pseudomonadati</taxon>
        <taxon>Pseudomonadota</taxon>
        <taxon>Alphaproteobacteria</taxon>
        <taxon>Hyphomicrobiales</taxon>
        <taxon>Phyllobacteriaceae</taxon>
        <taxon>Aminobacter</taxon>
    </lineage>
</organism>
<dbReference type="Gene3D" id="1.20.1250.20">
    <property type="entry name" value="MFS general substrate transporter like domains"/>
    <property type="match status" value="1"/>
</dbReference>
<keyword evidence="3 6" id="KW-0812">Transmembrane</keyword>
<reference evidence="7" key="1">
    <citation type="journal article" date="2021" name="Microorganisms">
        <title>Phylogenomic Reconstruction and Metabolic Potential of the Genus Aminobacter.</title>
        <authorList>
            <person name="Artuso I."/>
            <person name="Turrini P."/>
            <person name="Pirolo M."/>
            <person name="Lugli G.A."/>
            <person name="Ventura M."/>
            <person name="Visca P."/>
        </authorList>
    </citation>
    <scope>NUCLEOTIDE SEQUENCE</scope>
    <source>
        <strain evidence="7">LMG 26462</strain>
    </source>
</reference>
<feature type="transmembrane region" description="Helical" evidence="6">
    <location>
        <begin position="12"/>
        <end position="32"/>
    </location>
</feature>
<dbReference type="PANTHER" id="PTHR23501:SF191">
    <property type="entry name" value="VACUOLAR BASIC AMINO ACID TRANSPORTER 4"/>
    <property type="match status" value="1"/>
</dbReference>
<keyword evidence="5 6" id="KW-0472">Membrane</keyword>
<dbReference type="GO" id="GO:0005886">
    <property type="term" value="C:plasma membrane"/>
    <property type="evidence" value="ECO:0007669"/>
    <property type="project" value="TreeGrafter"/>
</dbReference>
<dbReference type="AlphaFoldDB" id="A0A9X1ACB0"/>
<protein>
    <recommendedName>
        <fullName evidence="9">MFS transporter</fullName>
    </recommendedName>
</protein>
<evidence type="ECO:0000256" key="1">
    <source>
        <dbReference type="ARBA" id="ARBA00004127"/>
    </source>
</evidence>
<sequence length="223" mass="23251">MFFHNPTIRLSEFLAMFHGALYVSLMTFVPVYLGVARDASAADIGLMLLPMTLGVGVGSIATSLLVSRTGLTMLFPSIALSAGTAILVTLAFWISHLSTIAVVLWFSVVAAAMGTVMGVVQLTVMAEAGGKMLGVASASVTLSRSIGAACGTALGGVMMSALLSANGPKTEQKLQAGLAAVPGFAHEYLQSDFDWAFQGVFLTIAAFCARACVLAWRVPRRTI</sequence>
<gene>
    <name evidence="7" type="ORF">J1C56_16205</name>
</gene>
<evidence type="ECO:0000256" key="4">
    <source>
        <dbReference type="ARBA" id="ARBA00022989"/>
    </source>
</evidence>
<reference evidence="7" key="2">
    <citation type="submission" date="2021-03" db="EMBL/GenBank/DDBJ databases">
        <authorList>
            <person name="Artuso I."/>
            <person name="Turrini P."/>
            <person name="Pirolo M."/>
            <person name="Lugli G.A."/>
            <person name="Ventura M."/>
            <person name="Visca P."/>
        </authorList>
    </citation>
    <scope>NUCLEOTIDE SEQUENCE</scope>
    <source>
        <strain evidence="7">LMG 26462</strain>
    </source>
</reference>
<dbReference type="GO" id="GO:0012505">
    <property type="term" value="C:endomembrane system"/>
    <property type="evidence" value="ECO:0007669"/>
    <property type="project" value="UniProtKB-SubCell"/>
</dbReference>
<dbReference type="InterPro" id="IPR036259">
    <property type="entry name" value="MFS_trans_sf"/>
</dbReference>
<comment type="subcellular location">
    <subcellularLocation>
        <location evidence="1">Endomembrane system</location>
        <topology evidence="1">Multi-pass membrane protein</topology>
    </subcellularLocation>
</comment>